<accession>A0A0T6B7D5</accession>
<feature type="transmembrane region" description="Helical" evidence="2">
    <location>
        <begin position="62"/>
        <end position="80"/>
    </location>
</feature>
<feature type="transmembrane region" description="Helical" evidence="2">
    <location>
        <begin position="202"/>
        <end position="223"/>
    </location>
</feature>
<dbReference type="Proteomes" id="UP000051574">
    <property type="component" value="Unassembled WGS sequence"/>
</dbReference>
<evidence type="ECO:0000313" key="3">
    <source>
        <dbReference type="EMBL" id="KRT83257.1"/>
    </source>
</evidence>
<dbReference type="PANTHER" id="PTHR11863">
    <property type="entry name" value="STEROL DESATURASE"/>
    <property type="match status" value="1"/>
</dbReference>
<comment type="caution">
    <text evidence="3">The sequence shown here is derived from an EMBL/GenBank/DDBJ whole genome shotgun (WGS) entry which is preliminary data.</text>
</comment>
<feature type="region of interest" description="Disordered" evidence="1">
    <location>
        <begin position="1"/>
        <end position="51"/>
    </location>
</feature>
<feature type="compositionally biased region" description="Basic residues" evidence="1">
    <location>
        <begin position="1"/>
        <end position="21"/>
    </location>
</feature>
<feature type="transmembrane region" description="Helical" evidence="2">
    <location>
        <begin position="166"/>
        <end position="187"/>
    </location>
</feature>
<name>A0A0T6B7D5_9SCAR</name>
<dbReference type="AlphaFoldDB" id="A0A0T6B7D5"/>
<evidence type="ECO:0008006" key="5">
    <source>
        <dbReference type="Google" id="ProtNLM"/>
    </source>
</evidence>
<keyword evidence="2" id="KW-1133">Transmembrane helix</keyword>
<dbReference type="EMBL" id="LJIG01009349">
    <property type="protein sequence ID" value="KRT83257.1"/>
    <property type="molecule type" value="Genomic_DNA"/>
</dbReference>
<keyword evidence="4" id="KW-1185">Reference proteome</keyword>
<proteinExistence type="predicted"/>
<keyword evidence="2" id="KW-0812">Transmembrane</keyword>
<feature type="compositionally biased region" description="Polar residues" evidence="1">
    <location>
        <begin position="42"/>
        <end position="51"/>
    </location>
</feature>
<reference evidence="3 4" key="1">
    <citation type="submission" date="2015-09" db="EMBL/GenBank/DDBJ databases">
        <title>Draft genome of the scarab beetle Oryctes borbonicus.</title>
        <authorList>
            <person name="Meyer J.M."/>
            <person name="Markov G.V."/>
            <person name="Baskaran P."/>
            <person name="Herrmann M."/>
            <person name="Sommer R.J."/>
            <person name="Roedelsperger C."/>
        </authorList>
    </citation>
    <scope>NUCLEOTIDE SEQUENCE [LARGE SCALE GENOMIC DNA]</scope>
    <source>
        <strain evidence="3">OB123</strain>
        <tissue evidence="3">Whole animal</tissue>
    </source>
</reference>
<feature type="transmembrane region" description="Helical" evidence="2">
    <location>
        <begin position="111"/>
        <end position="136"/>
    </location>
</feature>
<evidence type="ECO:0000256" key="1">
    <source>
        <dbReference type="SAM" id="MobiDB-lite"/>
    </source>
</evidence>
<dbReference type="InterPro" id="IPR050307">
    <property type="entry name" value="Sterol_Desaturase_Related"/>
</dbReference>
<gene>
    <name evidence="3" type="ORF">AMK59_3538</name>
</gene>
<dbReference type="OrthoDB" id="408954at2759"/>
<keyword evidence="2" id="KW-0472">Membrane</keyword>
<sequence length="226" mass="26258">MIKKKFSTGYRSRRRGKRKPGKMLADLEDDSSSSGGELTPTRKPSNQHNQQNTTILSSLRSLLLVISSALICFAAARNTITWHCQRFWGASGDFWQAQWDRFLDTVGEDPFYLWVYGTSILTFCVYWIFGGIYTFLDVTNKPAALRRYKIQPGTNEPVDTKKLLKVIWCVFFNQTVVAFPLAVMFYYTMQYRGVTNVRELPTFHWVLLELAMDILLEEIGFYYSHR</sequence>
<evidence type="ECO:0000313" key="4">
    <source>
        <dbReference type="Proteomes" id="UP000051574"/>
    </source>
</evidence>
<evidence type="ECO:0000256" key="2">
    <source>
        <dbReference type="SAM" id="Phobius"/>
    </source>
</evidence>
<organism evidence="3 4">
    <name type="scientific">Oryctes borbonicus</name>
    <dbReference type="NCBI Taxonomy" id="1629725"/>
    <lineage>
        <taxon>Eukaryota</taxon>
        <taxon>Metazoa</taxon>
        <taxon>Ecdysozoa</taxon>
        <taxon>Arthropoda</taxon>
        <taxon>Hexapoda</taxon>
        <taxon>Insecta</taxon>
        <taxon>Pterygota</taxon>
        <taxon>Neoptera</taxon>
        <taxon>Endopterygota</taxon>
        <taxon>Coleoptera</taxon>
        <taxon>Polyphaga</taxon>
        <taxon>Scarabaeiformia</taxon>
        <taxon>Scarabaeidae</taxon>
        <taxon>Dynastinae</taxon>
        <taxon>Oryctes</taxon>
    </lineage>
</organism>
<protein>
    <recommendedName>
        <fullName evidence="5">Fatty acid hydroxylase domain-containing protein</fullName>
    </recommendedName>
</protein>